<evidence type="ECO:0000313" key="12">
    <source>
        <dbReference type="Proteomes" id="UP001143391"/>
    </source>
</evidence>
<evidence type="ECO:0000256" key="1">
    <source>
        <dbReference type="ARBA" id="ARBA00001974"/>
    </source>
</evidence>
<evidence type="ECO:0000256" key="2">
    <source>
        <dbReference type="ARBA" id="ARBA00009347"/>
    </source>
</evidence>
<accession>A0ABT5Y5B4</accession>
<name>A0ABT5Y5B4_9GAMM</name>
<evidence type="ECO:0000259" key="9">
    <source>
        <dbReference type="Pfam" id="PF02771"/>
    </source>
</evidence>
<comment type="caution">
    <text evidence="11">The sequence shown here is derived from an EMBL/GenBank/DDBJ whole genome shotgun (WGS) entry which is preliminary data.</text>
</comment>
<dbReference type="InterPro" id="IPR006091">
    <property type="entry name" value="Acyl-CoA_Oxase/DH_mid-dom"/>
</dbReference>
<dbReference type="Pfam" id="PF12806">
    <property type="entry name" value="Acyl-CoA_dh_C"/>
    <property type="match status" value="1"/>
</dbReference>
<dbReference type="Gene3D" id="1.20.140.10">
    <property type="entry name" value="Butyryl-CoA Dehydrogenase, subunit A, domain 3"/>
    <property type="match status" value="1"/>
</dbReference>
<dbReference type="Proteomes" id="UP001143391">
    <property type="component" value="Unassembled WGS sequence"/>
</dbReference>
<sequence>MPDYKAPLRDIKFVMNELLDSEQHYANLEGAEDATPDMVDAIIGEGAKFCEQVLSPLNQVGDNEGCTWSEDGVKTPTGFKEAYQQYVEGGWPSMTADPNYGGQGLPHSLGLVMSEMVGTANWSWGMYPGLSHGATNTIEAHGTEEQKQTYLTKLISGEWTGTMCLTEPHCGSDLGTLRTKAEPNADGTYAITGTKIFISAGEHDMAENIIHIVLARLPGAPEGTKGISLFIVPKQLPDEDGSSGERNAVSCGSIEHKMGIHGNATCVMNFDGAKGWLIGPENKGLNCMFTFMNTARIGTAIQGLGAAELGFQGSLAYAKDRLAMRSLSGAKNPEGIADPIIVHPDVRRMLLTQKAVAEGARALIYLTAQQADIVHSGKTEEERKAADEALGFLTPIAKAFLTEIGYEAANLGMQVFGGHGFISEWGMEQNVRDARIGMIYEGTTGIQALDLLGRKVLMTQGESLKGFTKQVHVFCKENADNEQLKEFVEPLAALNKEWGDLTMKVGMTAMKNREEVGAASVDYLMYSGYAVFAYLWARMAKVALDKMVEGTTEEMFYNAKIQTARFYFKRMLPRAKGHAESMLAGADSLMDMPEEAFAF</sequence>
<proteinExistence type="inferred from homology"/>
<keyword evidence="4 6" id="KW-0274">FAD</keyword>
<keyword evidence="12" id="KW-1185">Reference proteome</keyword>
<dbReference type="Pfam" id="PF00441">
    <property type="entry name" value="Acyl-CoA_dh_1"/>
    <property type="match status" value="1"/>
</dbReference>
<comment type="cofactor">
    <cofactor evidence="1 6">
        <name>FAD</name>
        <dbReference type="ChEBI" id="CHEBI:57692"/>
    </cofactor>
</comment>
<gene>
    <name evidence="11" type="ORF">NLU14_01325</name>
</gene>
<evidence type="ECO:0000259" key="7">
    <source>
        <dbReference type="Pfam" id="PF00441"/>
    </source>
</evidence>
<feature type="domain" description="Acyl-CoA oxidase/dehydrogenase middle" evidence="8">
    <location>
        <begin position="163"/>
        <end position="271"/>
    </location>
</feature>
<dbReference type="Gene3D" id="1.10.540.10">
    <property type="entry name" value="Acyl-CoA dehydrogenase/oxidase, N-terminal domain"/>
    <property type="match status" value="1"/>
</dbReference>
<dbReference type="InterPro" id="IPR009100">
    <property type="entry name" value="AcylCoA_DH/oxidase_NM_dom_sf"/>
</dbReference>
<organism evidence="11 12">
    <name type="scientific">Marinobacter iranensis</name>
    <dbReference type="NCBI Taxonomy" id="2962607"/>
    <lineage>
        <taxon>Bacteria</taxon>
        <taxon>Pseudomonadati</taxon>
        <taxon>Pseudomonadota</taxon>
        <taxon>Gammaproteobacteria</taxon>
        <taxon>Pseudomonadales</taxon>
        <taxon>Marinobacteraceae</taxon>
        <taxon>Marinobacter</taxon>
    </lineage>
</organism>
<evidence type="ECO:0000256" key="4">
    <source>
        <dbReference type="ARBA" id="ARBA00022827"/>
    </source>
</evidence>
<evidence type="ECO:0000256" key="5">
    <source>
        <dbReference type="ARBA" id="ARBA00023002"/>
    </source>
</evidence>
<dbReference type="InterPro" id="IPR009075">
    <property type="entry name" value="AcylCo_DH/oxidase_C"/>
</dbReference>
<dbReference type="PANTHER" id="PTHR42803:SF1">
    <property type="entry name" value="BROAD-SPECIFICITY LINEAR ACYL-COA DEHYDROGENASE FADE5"/>
    <property type="match status" value="1"/>
</dbReference>
<evidence type="ECO:0000313" key="11">
    <source>
        <dbReference type="EMBL" id="MDF0748866.1"/>
    </source>
</evidence>
<dbReference type="RefSeq" id="WP_275704353.1">
    <property type="nucleotide sequence ID" value="NZ_JANCMW010000001.1"/>
</dbReference>
<feature type="domain" description="Acyl-CoA dehydrogenase/oxidase N-terminal" evidence="9">
    <location>
        <begin position="68"/>
        <end position="158"/>
    </location>
</feature>
<dbReference type="Gene3D" id="2.40.110.10">
    <property type="entry name" value="Butyryl-CoA Dehydrogenase, subunit A, domain 2"/>
    <property type="match status" value="1"/>
</dbReference>
<dbReference type="SUPFAM" id="SSF56645">
    <property type="entry name" value="Acyl-CoA dehydrogenase NM domain-like"/>
    <property type="match status" value="1"/>
</dbReference>
<dbReference type="InterPro" id="IPR046373">
    <property type="entry name" value="Acyl-CoA_Oxase/DH_mid-dom_sf"/>
</dbReference>
<dbReference type="InterPro" id="IPR052166">
    <property type="entry name" value="Diverse_Acyl-CoA_DH"/>
</dbReference>
<feature type="domain" description="Acetyl-CoA dehydrogenase-like C-terminal" evidence="10">
    <location>
        <begin position="467"/>
        <end position="593"/>
    </location>
</feature>
<comment type="similarity">
    <text evidence="2 6">Belongs to the acyl-CoA dehydrogenase family.</text>
</comment>
<reference evidence="11" key="1">
    <citation type="submission" date="2022-07" db="EMBL/GenBank/DDBJ databases">
        <title>Marinobacter iranensis a new bacterium isolate from a hipersaline lake in Iran.</title>
        <authorList>
            <person name="Mohammad A.M.A."/>
            <person name="Cristina S.-P."/>
            <person name="Antonio V."/>
        </authorList>
    </citation>
    <scope>NUCLEOTIDE SEQUENCE</scope>
    <source>
        <strain evidence="11">71-i</strain>
    </source>
</reference>
<dbReference type="PANTHER" id="PTHR42803">
    <property type="entry name" value="ACYL-COA DEHYDROGENASE"/>
    <property type="match status" value="1"/>
</dbReference>
<dbReference type="SUPFAM" id="SSF47203">
    <property type="entry name" value="Acyl-CoA dehydrogenase C-terminal domain-like"/>
    <property type="match status" value="1"/>
</dbReference>
<keyword evidence="3 6" id="KW-0285">Flavoprotein</keyword>
<dbReference type="Pfam" id="PF02771">
    <property type="entry name" value="Acyl-CoA_dh_N"/>
    <property type="match status" value="1"/>
</dbReference>
<keyword evidence="5 6" id="KW-0560">Oxidoreductase</keyword>
<evidence type="ECO:0000256" key="3">
    <source>
        <dbReference type="ARBA" id="ARBA00022630"/>
    </source>
</evidence>
<dbReference type="InterPro" id="IPR013786">
    <property type="entry name" value="AcylCoA_DH/ox_N"/>
</dbReference>
<dbReference type="EMBL" id="JANCMW010000001">
    <property type="protein sequence ID" value="MDF0748866.1"/>
    <property type="molecule type" value="Genomic_DNA"/>
</dbReference>
<feature type="domain" description="Acyl-CoA dehydrogenase/oxidase C-terminal" evidence="7">
    <location>
        <begin position="282"/>
        <end position="450"/>
    </location>
</feature>
<protein>
    <submittedName>
        <fullName evidence="11">Acyl-CoA dehydrogenase C-terminal domain-containing protein</fullName>
    </submittedName>
</protein>
<dbReference type="Pfam" id="PF02770">
    <property type="entry name" value="Acyl-CoA_dh_M"/>
    <property type="match status" value="1"/>
</dbReference>
<dbReference type="InterPro" id="IPR025878">
    <property type="entry name" value="Acyl-CoA_dh-like_C_dom"/>
</dbReference>
<dbReference type="InterPro" id="IPR037069">
    <property type="entry name" value="AcylCoA_DH/ox_N_sf"/>
</dbReference>
<evidence type="ECO:0000259" key="8">
    <source>
        <dbReference type="Pfam" id="PF02770"/>
    </source>
</evidence>
<evidence type="ECO:0000259" key="10">
    <source>
        <dbReference type="Pfam" id="PF12806"/>
    </source>
</evidence>
<dbReference type="InterPro" id="IPR036250">
    <property type="entry name" value="AcylCo_DH-like_C"/>
</dbReference>
<evidence type="ECO:0000256" key="6">
    <source>
        <dbReference type="RuleBase" id="RU362125"/>
    </source>
</evidence>